<evidence type="ECO:0000259" key="1">
    <source>
        <dbReference type="PROSITE" id="PS51186"/>
    </source>
</evidence>
<accession>A0A1G9QLU7</accession>
<reference evidence="2 3" key="1">
    <citation type="submission" date="2016-10" db="EMBL/GenBank/DDBJ databases">
        <authorList>
            <person name="de Groot N.N."/>
        </authorList>
    </citation>
    <scope>NUCLEOTIDE SEQUENCE [LARGE SCALE GENOMIC DNA]</scope>
    <source>
        <strain evidence="2 3">CGMCC 4.5681</strain>
    </source>
</reference>
<evidence type="ECO:0000313" key="3">
    <source>
        <dbReference type="Proteomes" id="UP000198683"/>
    </source>
</evidence>
<dbReference type="OrthoDB" id="3174529at2"/>
<dbReference type="CDD" id="cd04301">
    <property type="entry name" value="NAT_SF"/>
    <property type="match status" value="1"/>
</dbReference>
<feature type="domain" description="N-acetyltransferase" evidence="1">
    <location>
        <begin position="130"/>
        <end position="270"/>
    </location>
</feature>
<dbReference type="InterPro" id="IPR000182">
    <property type="entry name" value="GNAT_dom"/>
</dbReference>
<proteinExistence type="predicted"/>
<dbReference type="EMBL" id="FNFB01000039">
    <property type="protein sequence ID" value="SDM11830.1"/>
    <property type="molecule type" value="Genomic_DNA"/>
</dbReference>
<dbReference type="Proteomes" id="UP000198683">
    <property type="component" value="Unassembled WGS sequence"/>
</dbReference>
<protein>
    <submittedName>
        <fullName evidence="2">Predicted acetyltransferase, GNAT family</fullName>
    </submittedName>
</protein>
<dbReference type="AlphaFoldDB" id="A0A1G9QLU7"/>
<dbReference type="Pfam" id="PF00583">
    <property type="entry name" value="Acetyltransf_1"/>
    <property type="match status" value="1"/>
</dbReference>
<evidence type="ECO:0000313" key="2">
    <source>
        <dbReference type="EMBL" id="SDM11830.1"/>
    </source>
</evidence>
<dbReference type="GO" id="GO:0016747">
    <property type="term" value="F:acyltransferase activity, transferring groups other than amino-acyl groups"/>
    <property type="evidence" value="ECO:0007669"/>
    <property type="project" value="InterPro"/>
</dbReference>
<organism evidence="2 3">
    <name type="scientific">Nonomuraea maritima</name>
    <dbReference type="NCBI Taxonomy" id="683260"/>
    <lineage>
        <taxon>Bacteria</taxon>
        <taxon>Bacillati</taxon>
        <taxon>Actinomycetota</taxon>
        <taxon>Actinomycetes</taxon>
        <taxon>Streptosporangiales</taxon>
        <taxon>Streptosporangiaceae</taxon>
        <taxon>Nonomuraea</taxon>
    </lineage>
</organism>
<dbReference type="InterPro" id="IPR016181">
    <property type="entry name" value="Acyl_CoA_acyltransferase"/>
</dbReference>
<dbReference type="Gene3D" id="3.40.630.30">
    <property type="match status" value="1"/>
</dbReference>
<dbReference type="SUPFAM" id="SSF55729">
    <property type="entry name" value="Acyl-CoA N-acyltransferases (Nat)"/>
    <property type="match status" value="1"/>
</dbReference>
<name>A0A1G9QLU7_9ACTN</name>
<dbReference type="RefSeq" id="WP_090773659.1">
    <property type="nucleotide sequence ID" value="NZ_FNFB01000039.1"/>
</dbReference>
<sequence>MWAFTSVVEEYAAVAEPFLLGDPVRNTVPLTVLADLRAGLPVKDPLLGWWTSGGELRGAVFRTPPHPVGLFAVPVEAVAPLVEALDGDLPSAVGPPEVAAEVVRLLGPPSRTVSERLYLLEELAVPDVPGRGRAAVPGDFPLLVSWYHAFGLEVDRGDSGDVVERVARRLAARELFIWEDDGAPVSLAALSAPCGGVCRIGPVYTPPSRRRRGYGAAVTAYASQYGVDHHHARIVLFTDLNNPTSNAIYQSIGYRPVTDYTHLTYTNPRPRDRESTA</sequence>
<keyword evidence="2" id="KW-0808">Transferase</keyword>
<gene>
    <name evidence="2" type="ORF">SAMN05421874_13953</name>
</gene>
<dbReference type="PROSITE" id="PS51186">
    <property type="entry name" value="GNAT"/>
    <property type="match status" value="1"/>
</dbReference>
<keyword evidence="3" id="KW-1185">Reference proteome</keyword>
<dbReference type="STRING" id="683260.SAMN05421874_13953"/>